<feature type="compositionally biased region" description="Basic and acidic residues" evidence="1">
    <location>
        <begin position="229"/>
        <end position="238"/>
    </location>
</feature>
<feature type="compositionally biased region" description="Basic and acidic residues" evidence="1">
    <location>
        <begin position="190"/>
        <end position="207"/>
    </location>
</feature>
<dbReference type="Proteomes" id="UP000177232">
    <property type="component" value="Unassembled WGS sequence"/>
</dbReference>
<reference evidence="2 3" key="1">
    <citation type="journal article" date="2016" name="Nat. Commun.">
        <title>Thousands of microbial genomes shed light on interconnected biogeochemical processes in an aquifer system.</title>
        <authorList>
            <person name="Anantharaman K."/>
            <person name="Brown C.T."/>
            <person name="Hug L.A."/>
            <person name="Sharon I."/>
            <person name="Castelle C.J."/>
            <person name="Probst A.J."/>
            <person name="Thomas B.C."/>
            <person name="Singh A."/>
            <person name="Wilkins M.J."/>
            <person name="Karaoz U."/>
            <person name="Brodie E.L."/>
            <person name="Williams K.H."/>
            <person name="Hubbard S.S."/>
            <person name="Banfield J.F."/>
        </authorList>
    </citation>
    <scope>NUCLEOTIDE SEQUENCE [LARGE SCALE GENOMIC DNA]</scope>
</reference>
<sequence>MNKPTQQQIIEAYKKLPPPVREFLADPDQLARVLTDIKNTHNLHVDVIGQVNESIGYLLLGLVNLGEFKDALKAAGVPEGTINEIIAEINQKIFVSLHEQMRSSGSQASASPQKSPAPPVPASRPTGVMGPPPQSPRYFHLENKLPAPARPAPRPMPAVPPVQPLRPLNAPRSGASGDRSAQQNGLAPRPMDKMLEDHEEPHIDISEKVQTVSTPPSNLPGVLPPRGMDPYREPIDEK</sequence>
<dbReference type="AlphaFoldDB" id="A0A1F6DTK7"/>
<dbReference type="STRING" id="1798496.A3C94_03240"/>
<evidence type="ECO:0000313" key="3">
    <source>
        <dbReference type="Proteomes" id="UP000177232"/>
    </source>
</evidence>
<feature type="compositionally biased region" description="Pro residues" evidence="1">
    <location>
        <begin position="148"/>
        <end position="164"/>
    </location>
</feature>
<organism evidence="2 3">
    <name type="scientific">Candidatus Kaiserbacteria bacterium RIFCSPHIGHO2_02_FULL_55_17</name>
    <dbReference type="NCBI Taxonomy" id="1798496"/>
    <lineage>
        <taxon>Bacteria</taxon>
        <taxon>Candidatus Kaiseribacteriota</taxon>
    </lineage>
</organism>
<evidence type="ECO:0000256" key="1">
    <source>
        <dbReference type="SAM" id="MobiDB-lite"/>
    </source>
</evidence>
<dbReference type="EMBL" id="MFLJ01000012">
    <property type="protein sequence ID" value="OGG64728.1"/>
    <property type="molecule type" value="Genomic_DNA"/>
</dbReference>
<name>A0A1F6DTK7_9BACT</name>
<gene>
    <name evidence="2" type="ORF">A3C94_03240</name>
</gene>
<evidence type="ECO:0000313" key="2">
    <source>
        <dbReference type="EMBL" id="OGG64728.1"/>
    </source>
</evidence>
<proteinExistence type="predicted"/>
<feature type="region of interest" description="Disordered" evidence="1">
    <location>
        <begin position="100"/>
        <end position="238"/>
    </location>
</feature>
<comment type="caution">
    <text evidence="2">The sequence shown here is derived from an EMBL/GenBank/DDBJ whole genome shotgun (WGS) entry which is preliminary data.</text>
</comment>
<feature type="compositionally biased region" description="Low complexity" evidence="1">
    <location>
        <begin position="103"/>
        <end position="114"/>
    </location>
</feature>
<protein>
    <submittedName>
        <fullName evidence="2">Uncharacterized protein</fullName>
    </submittedName>
</protein>
<accession>A0A1F6DTK7</accession>